<dbReference type="RefSeq" id="WP_138286819.1">
    <property type="nucleotide sequence ID" value="NZ_CP058350.1"/>
</dbReference>
<gene>
    <name evidence="2" type="ORF">FE840_004610</name>
</gene>
<protein>
    <submittedName>
        <fullName evidence="2">HPr kinase/phosphorylase</fullName>
    </submittedName>
</protein>
<keyword evidence="2" id="KW-0808">Transferase</keyword>
<dbReference type="GO" id="GO:0016301">
    <property type="term" value="F:kinase activity"/>
    <property type="evidence" value="ECO:0007669"/>
    <property type="project" value="UniProtKB-KW"/>
</dbReference>
<sequence>MNGGFVNIHGTAITIDDRGLLFIGPSGAGKSDMAFSCITEARMCGRAAALVADDQVFVGRNSKDEILARAPQTTVGLIELRFSGIVRVPSQAEAILQLAIMPVDPDFAERLPARDEKVVLAGDLQLPLFRIPRGWSYPLARIDALLNRI</sequence>
<keyword evidence="2" id="KW-0418">Kinase</keyword>
<accession>A0ABX6QK00</accession>
<dbReference type="InterPro" id="IPR011104">
    <property type="entry name" value="Hpr_kin/Pase_C"/>
</dbReference>
<keyword evidence="3" id="KW-1185">Reference proteome</keyword>
<evidence type="ECO:0000313" key="2">
    <source>
        <dbReference type="EMBL" id="QLF68886.1"/>
    </source>
</evidence>
<evidence type="ECO:0000313" key="3">
    <source>
        <dbReference type="Proteomes" id="UP000308530"/>
    </source>
</evidence>
<name>A0ABX6QK00_9HYPH</name>
<dbReference type="EMBL" id="CP058350">
    <property type="protein sequence ID" value="QLF68886.1"/>
    <property type="molecule type" value="Genomic_DNA"/>
</dbReference>
<dbReference type="Proteomes" id="UP000308530">
    <property type="component" value="Chromosome"/>
</dbReference>
<dbReference type="Pfam" id="PF07475">
    <property type="entry name" value="Hpr_kinase_C"/>
    <property type="match status" value="1"/>
</dbReference>
<reference evidence="2 3" key="1">
    <citation type="submission" date="2020-06" db="EMBL/GenBank/DDBJ databases">
        <title>Genome sequence of Rhizobium sp strain ADMK78.</title>
        <authorList>
            <person name="Rahi P."/>
        </authorList>
    </citation>
    <scope>NUCLEOTIDE SEQUENCE [LARGE SCALE GENOMIC DNA]</scope>
    <source>
        <strain evidence="2 3">ADMK78</strain>
    </source>
</reference>
<evidence type="ECO:0000259" key="1">
    <source>
        <dbReference type="Pfam" id="PF07475"/>
    </source>
</evidence>
<dbReference type="Gene3D" id="3.40.50.300">
    <property type="entry name" value="P-loop containing nucleotide triphosphate hydrolases"/>
    <property type="match status" value="1"/>
</dbReference>
<dbReference type="InterPro" id="IPR027417">
    <property type="entry name" value="P-loop_NTPase"/>
</dbReference>
<dbReference type="CDD" id="cd01918">
    <property type="entry name" value="HprK_C"/>
    <property type="match status" value="1"/>
</dbReference>
<dbReference type="SUPFAM" id="SSF53795">
    <property type="entry name" value="PEP carboxykinase-like"/>
    <property type="match status" value="1"/>
</dbReference>
<organism evidence="2 3">
    <name type="scientific">Peteryoungia desertarenae</name>
    <dbReference type="NCBI Taxonomy" id="1813451"/>
    <lineage>
        <taxon>Bacteria</taxon>
        <taxon>Pseudomonadati</taxon>
        <taxon>Pseudomonadota</taxon>
        <taxon>Alphaproteobacteria</taxon>
        <taxon>Hyphomicrobiales</taxon>
        <taxon>Rhizobiaceae</taxon>
        <taxon>Peteryoungia</taxon>
    </lineage>
</organism>
<feature type="domain" description="HPr kinase/phosphorylase C-terminal" evidence="1">
    <location>
        <begin position="7"/>
        <end position="89"/>
    </location>
</feature>
<proteinExistence type="predicted"/>